<dbReference type="PANTHER" id="PTHR36025">
    <property type="entry name" value="DIHYDROOROTATE DEHYDROGENASE (DUF3598)"/>
    <property type="match status" value="1"/>
</dbReference>
<dbReference type="PANTHER" id="PTHR36025:SF1">
    <property type="entry name" value="DIHYDROOROTATE DEHYDROGENASE (DUF3598)"/>
    <property type="match status" value="1"/>
</dbReference>
<keyword evidence="4" id="KW-1185">Reference proteome</keyword>
<sequence length="168" mass="18351">MAIISKETKNPVVPFSARPRLSPESLLGSWNVFQMIAMVVYPEPSSSNTTYPTPSSSLSGSMADTEEENKDKQPSLVYSCRECVRKRKPQSFADDGKEVEYANDILWLPGGVSSHLQPTSLGGVVLAVGWLGSDGSRLSMEREYDENGCLAEVRCNSEVRGGWVGGRM</sequence>
<dbReference type="EMBL" id="BFEA01000685">
    <property type="protein sequence ID" value="GBG88637.1"/>
    <property type="molecule type" value="Genomic_DNA"/>
</dbReference>
<comment type="caution">
    <text evidence="3">The sequence shown here is derived from an EMBL/GenBank/DDBJ whole genome shotgun (WGS) entry which is preliminary data.</text>
</comment>
<feature type="domain" description="Biogenesis factor required for ATP synthase 1-like C-terminal" evidence="2">
    <location>
        <begin position="18"/>
        <end position="150"/>
    </location>
</feature>
<protein>
    <recommendedName>
        <fullName evidence="2">Biogenesis factor required for ATP synthase 1-like C-terminal domain-containing protein</fullName>
    </recommendedName>
</protein>
<dbReference type="OMA" id="HLEYMSE"/>
<dbReference type="Gramene" id="GBG88637">
    <property type="protein sequence ID" value="GBG88637"/>
    <property type="gene ID" value="CBR_g48168"/>
</dbReference>
<gene>
    <name evidence="3" type="ORF">CBR_g48168</name>
</gene>
<organism evidence="3 4">
    <name type="scientific">Chara braunii</name>
    <name type="common">Braun's stonewort</name>
    <dbReference type="NCBI Taxonomy" id="69332"/>
    <lineage>
        <taxon>Eukaryota</taxon>
        <taxon>Viridiplantae</taxon>
        <taxon>Streptophyta</taxon>
        <taxon>Charophyceae</taxon>
        <taxon>Charales</taxon>
        <taxon>Characeae</taxon>
        <taxon>Chara</taxon>
    </lineage>
</organism>
<feature type="region of interest" description="Disordered" evidence="1">
    <location>
        <begin position="44"/>
        <end position="74"/>
    </location>
</feature>
<name>A0A388M233_CHABU</name>
<dbReference type="Proteomes" id="UP000265515">
    <property type="component" value="Unassembled WGS sequence"/>
</dbReference>
<dbReference type="SUPFAM" id="SSF50814">
    <property type="entry name" value="Lipocalins"/>
    <property type="match status" value="1"/>
</dbReference>
<evidence type="ECO:0000259" key="2">
    <source>
        <dbReference type="Pfam" id="PF21053"/>
    </source>
</evidence>
<reference evidence="3 4" key="1">
    <citation type="journal article" date="2018" name="Cell">
        <title>The Chara Genome: Secondary Complexity and Implications for Plant Terrestrialization.</title>
        <authorList>
            <person name="Nishiyama T."/>
            <person name="Sakayama H."/>
            <person name="Vries J.D."/>
            <person name="Buschmann H."/>
            <person name="Saint-Marcoux D."/>
            <person name="Ullrich K.K."/>
            <person name="Haas F.B."/>
            <person name="Vanderstraeten L."/>
            <person name="Becker D."/>
            <person name="Lang D."/>
            <person name="Vosolsobe S."/>
            <person name="Rombauts S."/>
            <person name="Wilhelmsson P.K.I."/>
            <person name="Janitza P."/>
            <person name="Kern R."/>
            <person name="Heyl A."/>
            <person name="Rumpler F."/>
            <person name="Villalobos L.I.A.C."/>
            <person name="Clay J.M."/>
            <person name="Skokan R."/>
            <person name="Toyoda A."/>
            <person name="Suzuki Y."/>
            <person name="Kagoshima H."/>
            <person name="Schijlen E."/>
            <person name="Tajeshwar N."/>
            <person name="Catarino B."/>
            <person name="Hetherington A.J."/>
            <person name="Saltykova A."/>
            <person name="Bonnot C."/>
            <person name="Breuninger H."/>
            <person name="Symeonidi A."/>
            <person name="Radhakrishnan G.V."/>
            <person name="Van Nieuwerburgh F."/>
            <person name="Deforce D."/>
            <person name="Chang C."/>
            <person name="Karol K.G."/>
            <person name="Hedrich R."/>
            <person name="Ulvskov P."/>
            <person name="Glockner G."/>
            <person name="Delwiche C.F."/>
            <person name="Petrasek J."/>
            <person name="Van de Peer Y."/>
            <person name="Friml J."/>
            <person name="Beilby M."/>
            <person name="Dolan L."/>
            <person name="Kohara Y."/>
            <person name="Sugano S."/>
            <person name="Fujiyama A."/>
            <person name="Delaux P.-M."/>
            <person name="Quint M."/>
            <person name="TheiBen G."/>
            <person name="Hagemann M."/>
            <person name="Harholt J."/>
            <person name="Dunand C."/>
            <person name="Zachgo S."/>
            <person name="Langdale J."/>
            <person name="Maumus F."/>
            <person name="Straeten D.V.D."/>
            <person name="Gould S.B."/>
            <person name="Rensing S.A."/>
        </authorList>
    </citation>
    <scope>NUCLEOTIDE SEQUENCE [LARGE SCALE GENOMIC DNA]</scope>
    <source>
        <strain evidence="3 4">S276</strain>
    </source>
</reference>
<evidence type="ECO:0000256" key="1">
    <source>
        <dbReference type="SAM" id="MobiDB-lite"/>
    </source>
</evidence>
<accession>A0A388M233</accession>
<dbReference type="InterPro" id="IPR012674">
    <property type="entry name" value="Calycin"/>
</dbReference>
<evidence type="ECO:0000313" key="4">
    <source>
        <dbReference type="Proteomes" id="UP000265515"/>
    </source>
</evidence>
<dbReference type="OrthoDB" id="1929023at2759"/>
<evidence type="ECO:0000313" key="3">
    <source>
        <dbReference type="EMBL" id="GBG88637.1"/>
    </source>
</evidence>
<dbReference type="AlphaFoldDB" id="A0A388M233"/>
<dbReference type="InterPro" id="IPR048378">
    <property type="entry name" value="BFA1-like_C"/>
</dbReference>
<feature type="compositionally biased region" description="Low complexity" evidence="1">
    <location>
        <begin position="44"/>
        <end position="61"/>
    </location>
</feature>
<dbReference type="Pfam" id="PF21053">
    <property type="entry name" value="BFA1_C"/>
    <property type="match status" value="1"/>
</dbReference>
<proteinExistence type="predicted"/>